<dbReference type="EMBL" id="LAZR01002827">
    <property type="protein sequence ID" value="KKN25121.1"/>
    <property type="molecule type" value="Genomic_DNA"/>
</dbReference>
<dbReference type="PANTHER" id="PTHR46969:SF1">
    <property type="entry name" value="BIFUNCTIONAL PROTEIN HLDE"/>
    <property type="match status" value="1"/>
</dbReference>
<dbReference type="PANTHER" id="PTHR46969">
    <property type="entry name" value="BIFUNCTIONAL PROTEIN HLDE"/>
    <property type="match status" value="1"/>
</dbReference>
<evidence type="ECO:0000313" key="4">
    <source>
        <dbReference type="EMBL" id="KKN25121.1"/>
    </source>
</evidence>
<dbReference type="PROSITE" id="PS00583">
    <property type="entry name" value="PFKB_KINASES_1"/>
    <property type="match status" value="1"/>
</dbReference>
<accession>A0A0F9RJF4</accession>
<dbReference type="InterPro" id="IPR002173">
    <property type="entry name" value="Carboh/pur_kinase_PfkB_CS"/>
</dbReference>
<feature type="domain" description="Carbohydrate kinase PfkB" evidence="3">
    <location>
        <begin position="20"/>
        <end position="309"/>
    </location>
</feature>
<dbReference type="GO" id="GO:0005829">
    <property type="term" value="C:cytosol"/>
    <property type="evidence" value="ECO:0007669"/>
    <property type="project" value="TreeGrafter"/>
</dbReference>
<evidence type="ECO:0000256" key="1">
    <source>
        <dbReference type="ARBA" id="ARBA00022679"/>
    </source>
</evidence>
<dbReference type="InterPro" id="IPR011611">
    <property type="entry name" value="PfkB_dom"/>
</dbReference>
<dbReference type="GO" id="GO:0016773">
    <property type="term" value="F:phosphotransferase activity, alcohol group as acceptor"/>
    <property type="evidence" value="ECO:0007669"/>
    <property type="project" value="InterPro"/>
</dbReference>
<dbReference type="NCBIfam" id="TIGR02198">
    <property type="entry name" value="rfaE_dom_I"/>
    <property type="match status" value="1"/>
</dbReference>
<dbReference type="CDD" id="cd01172">
    <property type="entry name" value="RfaE_like"/>
    <property type="match status" value="1"/>
</dbReference>
<name>A0A0F9RJF4_9ZZZZ</name>
<dbReference type="AlphaFoldDB" id="A0A0F9RJF4"/>
<keyword evidence="1" id="KW-0808">Transferase</keyword>
<dbReference type="Pfam" id="PF00294">
    <property type="entry name" value="PfkB"/>
    <property type="match status" value="1"/>
</dbReference>
<dbReference type="InterPro" id="IPR011913">
    <property type="entry name" value="RfaE_dom_I"/>
</dbReference>
<keyword evidence="2" id="KW-0418">Kinase</keyword>
<evidence type="ECO:0000256" key="2">
    <source>
        <dbReference type="ARBA" id="ARBA00022777"/>
    </source>
</evidence>
<dbReference type="SUPFAM" id="SSF53613">
    <property type="entry name" value="Ribokinase-like"/>
    <property type="match status" value="1"/>
</dbReference>
<dbReference type="InterPro" id="IPR029056">
    <property type="entry name" value="Ribokinase-like"/>
</dbReference>
<dbReference type="Gene3D" id="3.40.1190.20">
    <property type="match status" value="1"/>
</dbReference>
<protein>
    <recommendedName>
        <fullName evidence="3">Carbohydrate kinase PfkB domain-containing protein</fullName>
    </recommendedName>
</protein>
<dbReference type="FunFam" id="3.40.1190.20:FF:000002">
    <property type="entry name" value="Bifunctional protein HldE"/>
    <property type="match status" value="1"/>
</dbReference>
<comment type="caution">
    <text evidence="4">The sequence shown here is derived from an EMBL/GenBank/DDBJ whole genome shotgun (WGS) entry which is preliminary data.</text>
</comment>
<sequence>MINIESKKVRQIIKNFKDKRVLVLGDLMLDKYIWGDVIRISPEAPVPVVEVKKDTSCLGGAGNTSHNLKSLGAFPLLVGVVGNDAEGQWIKENVPDNRGIIADDNRPTIVKTRIIAHQQQVVRVDLEKKAPISSMIEEQMFNFIQEEKYDGILISDYNKGTLTKSLVNSVLSFAQEKRIPVIVDPKFENFFLFSPVTLIAPNHFEAERIVQHDCWTDSEVERAGQKILSQISALYLILKRGEQGMTVFEKGKKPLHIPTGAKEVYDVTGAGDTVIATAALVLLSGGSIQEAAILANTAAGIVVGKMGTAVVTSGELLSSLAK</sequence>
<dbReference type="GO" id="GO:0033786">
    <property type="term" value="F:heptose-1-phosphate adenylyltransferase activity"/>
    <property type="evidence" value="ECO:0007669"/>
    <property type="project" value="TreeGrafter"/>
</dbReference>
<gene>
    <name evidence="4" type="ORF">LCGC14_0887940</name>
</gene>
<reference evidence="4" key="1">
    <citation type="journal article" date="2015" name="Nature">
        <title>Complex archaea that bridge the gap between prokaryotes and eukaryotes.</title>
        <authorList>
            <person name="Spang A."/>
            <person name="Saw J.H."/>
            <person name="Jorgensen S.L."/>
            <person name="Zaremba-Niedzwiedzka K."/>
            <person name="Martijn J."/>
            <person name="Lind A.E."/>
            <person name="van Eijk R."/>
            <person name="Schleper C."/>
            <person name="Guy L."/>
            <person name="Ettema T.J."/>
        </authorList>
    </citation>
    <scope>NUCLEOTIDE SEQUENCE</scope>
</reference>
<evidence type="ECO:0000259" key="3">
    <source>
        <dbReference type="Pfam" id="PF00294"/>
    </source>
</evidence>
<dbReference type="GO" id="GO:0033785">
    <property type="term" value="F:heptose 7-phosphate kinase activity"/>
    <property type="evidence" value="ECO:0007669"/>
    <property type="project" value="TreeGrafter"/>
</dbReference>
<organism evidence="4">
    <name type="scientific">marine sediment metagenome</name>
    <dbReference type="NCBI Taxonomy" id="412755"/>
    <lineage>
        <taxon>unclassified sequences</taxon>
        <taxon>metagenomes</taxon>
        <taxon>ecological metagenomes</taxon>
    </lineage>
</organism>
<proteinExistence type="predicted"/>